<evidence type="ECO:0000313" key="3">
    <source>
        <dbReference type="EMBL" id="EIW81905.1"/>
    </source>
</evidence>
<dbReference type="OrthoDB" id="623670at2759"/>
<dbReference type="KEGG" id="cput:CONPUDRAFT_81561"/>
<protein>
    <submittedName>
        <fullName evidence="3">Plant expansin</fullName>
    </submittedName>
</protein>
<evidence type="ECO:0000259" key="2">
    <source>
        <dbReference type="Pfam" id="PF03330"/>
    </source>
</evidence>
<dbReference type="Gene3D" id="2.40.40.10">
    <property type="entry name" value="RlpA-like domain"/>
    <property type="match status" value="1"/>
</dbReference>
<proteinExistence type="predicted"/>
<feature type="domain" description="RlpA-like protein double-psi beta-barrel" evidence="2">
    <location>
        <begin position="5"/>
        <end position="100"/>
    </location>
</feature>
<dbReference type="Pfam" id="PF03330">
    <property type="entry name" value="DPBB_1"/>
    <property type="match status" value="1"/>
</dbReference>
<evidence type="ECO:0000256" key="1">
    <source>
        <dbReference type="ARBA" id="ARBA00022729"/>
    </source>
</evidence>
<dbReference type="OMA" id="REHPCGR"/>
<organism evidence="3 4">
    <name type="scientific">Coniophora puteana (strain RWD-64-598)</name>
    <name type="common">Brown rot fungus</name>
    <dbReference type="NCBI Taxonomy" id="741705"/>
    <lineage>
        <taxon>Eukaryota</taxon>
        <taxon>Fungi</taxon>
        <taxon>Dikarya</taxon>
        <taxon>Basidiomycota</taxon>
        <taxon>Agaricomycotina</taxon>
        <taxon>Agaricomycetes</taxon>
        <taxon>Agaricomycetidae</taxon>
        <taxon>Boletales</taxon>
        <taxon>Coniophorineae</taxon>
        <taxon>Coniophoraceae</taxon>
        <taxon>Coniophora</taxon>
    </lineage>
</organism>
<dbReference type="RefSeq" id="XP_007767530.1">
    <property type="nucleotide sequence ID" value="XM_007769340.1"/>
</dbReference>
<dbReference type="Proteomes" id="UP000053558">
    <property type="component" value="Unassembled WGS sequence"/>
</dbReference>
<dbReference type="AlphaFoldDB" id="A0A5M3MTC0"/>
<keyword evidence="4" id="KW-1185">Reference proteome</keyword>
<dbReference type="PANTHER" id="PTHR31836">
    <property type="match status" value="1"/>
</dbReference>
<gene>
    <name evidence="3" type="ORF">CONPUDRAFT_81561</name>
</gene>
<evidence type="ECO:0000313" key="4">
    <source>
        <dbReference type="Proteomes" id="UP000053558"/>
    </source>
</evidence>
<dbReference type="GeneID" id="19210259"/>
<dbReference type="CDD" id="cd22191">
    <property type="entry name" value="DPBB_RlpA_EXP_N-like"/>
    <property type="match status" value="1"/>
</dbReference>
<sequence length="109" mass="11534">MSGVQTGDATWYQTGLGACGVVNKNTDFIAAVSHSLFDTYPGYSDGNPNDNPVCGKKINMHYGGKSVAVEVTDRCTGCATTSLDLSPSAFQHLASESAGRLHGMTWEWA</sequence>
<dbReference type="InterPro" id="IPR009009">
    <property type="entry name" value="RlpA-like_DPBB"/>
</dbReference>
<comment type="caution">
    <text evidence="3">The sequence shown here is derived from an EMBL/GenBank/DDBJ whole genome shotgun (WGS) entry which is preliminary data.</text>
</comment>
<dbReference type="PANTHER" id="PTHR31836:SF28">
    <property type="entry name" value="SRCR DOMAIN-CONTAINING PROTEIN-RELATED"/>
    <property type="match status" value="1"/>
</dbReference>
<accession>A0A5M3MTC0</accession>
<name>A0A5M3MTC0_CONPW</name>
<dbReference type="InterPro" id="IPR051477">
    <property type="entry name" value="Expansin_CellWall"/>
</dbReference>
<dbReference type="SUPFAM" id="SSF50685">
    <property type="entry name" value="Barwin-like endoglucanases"/>
    <property type="match status" value="1"/>
</dbReference>
<dbReference type="EMBL" id="JH711577">
    <property type="protein sequence ID" value="EIW81905.1"/>
    <property type="molecule type" value="Genomic_DNA"/>
</dbReference>
<keyword evidence="1" id="KW-0732">Signal</keyword>
<dbReference type="InterPro" id="IPR036908">
    <property type="entry name" value="RlpA-like_sf"/>
</dbReference>
<reference evidence="4" key="1">
    <citation type="journal article" date="2012" name="Science">
        <title>The Paleozoic origin of enzymatic lignin decomposition reconstructed from 31 fungal genomes.</title>
        <authorList>
            <person name="Floudas D."/>
            <person name="Binder M."/>
            <person name="Riley R."/>
            <person name="Barry K."/>
            <person name="Blanchette R.A."/>
            <person name="Henrissat B."/>
            <person name="Martinez A.T."/>
            <person name="Otillar R."/>
            <person name="Spatafora J.W."/>
            <person name="Yadav J.S."/>
            <person name="Aerts A."/>
            <person name="Benoit I."/>
            <person name="Boyd A."/>
            <person name="Carlson A."/>
            <person name="Copeland A."/>
            <person name="Coutinho P.M."/>
            <person name="de Vries R.P."/>
            <person name="Ferreira P."/>
            <person name="Findley K."/>
            <person name="Foster B."/>
            <person name="Gaskell J."/>
            <person name="Glotzer D."/>
            <person name="Gorecki P."/>
            <person name="Heitman J."/>
            <person name="Hesse C."/>
            <person name="Hori C."/>
            <person name="Igarashi K."/>
            <person name="Jurgens J.A."/>
            <person name="Kallen N."/>
            <person name="Kersten P."/>
            <person name="Kohler A."/>
            <person name="Kuees U."/>
            <person name="Kumar T.K.A."/>
            <person name="Kuo A."/>
            <person name="LaButti K."/>
            <person name="Larrondo L.F."/>
            <person name="Lindquist E."/>
            <person name="Ling A."/>
            <person name="Lombard V."/>
            <person name="Lucas S."/>
            <person name="Lundell T."/>
            <person name="Martin R."/>
            <person name="McLaughlin D.J."/>
            <person name="Morgenstern I."/>
            <person name="Morin E."/>
            <person name="Murat C."/>
            <person name="Nagy L.G."/>
            <person name="Nolan M."/>
            <person name="Ohm R.A."/>
            <person name="Patyshakuliyeva A."/>
            <person name="Rokas A."/>
            <person name="Ruiz-Duenas F.J."/>
            <person name="Sabat G."/>
            <person name="Salamov A."/>
            <person name="Samejima M."/>
            <person name="Schmutz J."/>
            <person name="Slot J.C."/>
            <person name="St John F."/>
            <person name="Stenlid J."/>
            <person name="Sun H."/>
            <person name="Sun S."/>
            <person name="Syed K."/>
            <person name="Tsang A."/>
            <person name="Wiebenga A."/>
            <person name="Young D."/>
            <person name="Pisabarro A."/>
            <person name="Eastwood D.C."/>
            <person name="Martin F."/>
            <person name="Cullen D."/>
            <person name="Grigoriev I.V."/>
            <person name="Hibbett D.S."/>
        </authorList>
    </citation>
    <scope>NUCLEOTIDE SEQUENCE [LARGE SCALE GENOMIC DNA]</scope>
    <source>
        <strain evidence="4">RWD-64-598 SS2</strain>
    </source>
</reference>